<organism evidence="1 2">
    <name type="scientific">Geobacillus phage GBSV1</name>
    <dbReference type="NCBI Taxonomy" id="365048"/>
    <lineage>
        <taxon>Viruses</taxon>
        <taxon>Duplodnaviria</taxon>
        <taxon>Heunggongvirae</taxon>
        <taxon>Uroviricota</taxon>
        <taxon>Caudoviricetes</taxon>
        <taxon>Svunavirus</taxon>
        <taxon>Svunavirus GBSV1</taxon>
    </lineage>
</organism>
<reference evidence="1 2" key="1">
    <citation type="journal article" date="2009" name="Res. Microbiol.">
        <title>Genomic and proteomic characterization of a thermophilic Geobacillus bacteriophage GBSV1.</title>
        <authorList>
            <person name="Liu B."/>
            <person name="Zhou F."/>
            <person name="Wu S."/>
            <person name="Xu Y."/>
            <person name="Zhang X."/>
        </authorList>
    </citation>
    <scope>NUCLEOTIDE SEQUENCE [LARGE SCALE GENOMIC DNA]</scope>
</reference>
<keyword evidence="2" id="KW-1185">Reference proteome</keyword>
<accession>Q0H246</accession>
<dbReference type="KEGG" id="vg:5179293"/>
<name>Q0H246_9CAUD</name>
<dbReference type="EMBL" id="DQ340064">
    <property type="protein sequence ID" value="ABC61302.1"/>
    <property type="molecule type" value="Genomic_DNA"/>
</dbReference>
<dbReference type="Proteomes" id="UP000006664">
    <property type="component" value="Segment"/>
</dbReference>
<dbReference type="OrthoDB" id="26716at10239"/>
<dbReference type="GeneID" id="5179293"/>
<evidence type="ECO:0000313" key="2">
    <source>
        <dbReference type="Proteomes" id="UP000006664"/>
    </source>
</evidence>
<evidence type="ECO:0000313" key="1">
    <source>
        <dbReference type="EMBL" id="ABC61302.1"/>
    </source>
</evidence>
<sequence length="60" mass="6948">MIQLIIRLDDYRKKKKKKTNSCSMASIPVFSRITVEDGKLIGVLENGQKIIIENLDEKER</sequence>
<dbReference type="RefSeq" id="YP_764502.1">
    <property type="nucleotide sequence ID" value="NC_008376.2"/>
</dbReference>
<protein>
    <submittedName>
        <fullName evidence="1">Uncharacterized protein</fullName>
    </submittedName>
</protein>
<proteinExistence type="predicted"/>